<reference evidence="1 2" key="1">
    <citation type="journal article" date="2022" name="Nat. Ecol. Evol.">
        <title>A masculinizing supergene underlies an exaggerated male reproductive morph in a spider.</title>
        <authorList>
            <person name="Hendrickx F."/>
            <person name="De Corte Z."/>
            <person name="Sonet G."/>
            <person name="Van Belleghem S.M."/>
            <person name="Kostlbacher S."/>
            <person name="Vangestel C."/>
        </authorList>
    </citation>
    <scope>NUCLEOTIDE SEQUENCE [LARGE SCALE GENOMIC DNA]</scope>
    <source>
        <strain evidence="1">W744_W776</strain>
    </source>
</reference>
<protein>
    <submittedName>
        <fullName evidence="1">Uncharacterized protein</fullName>
    </submittedName>
</protein>
<proteinExistence type="predicted"/>
<sequence>MGRGQTTPSIVPDWKHLSVRLSLLLLHAKGTSNIVRVSEGFGWKLSLSLNRTTIGDQLGSIKTITTTV</sequence>
<dbReference type="EMBL" id="JAFNEN010000115">
    <property type="protein sequence ID" value="KAG8193725.1"/>
    <property type="molecule type" value="Genomic_DNA"/>
</dbReference>
<gene>
    <name evidence="1" type="ORF">JTE90_005023</name>
</gene>
<organism evidence="1 2">
    <name type="scientific">Oedothorax gibbosus</name>
    <dbReference type="NCBI Taxonomy" id="931172"/>
    <lineage>
        <taxon>Eukaryota</taxon>
        <taxon>Metazoa</taxon>
        <taxon>Ecdysozoa</taxon>
        <taxon>Arthropoda</taxon>
        <taxon>Chelicerata</taxon>
        <taxon>Arachnida</taxon>
        <taxon>Araneae</taxon>
        <taxon>Araneomorphae</taxon>
        <taxon>Entelegynae</taxon>
        <taxon>Araneoidea</taxon>
        <taxon>Linyphiidae</taxon>
        <taxon>Erigoninae</taxon>
        <taxon>Oedothorax</taxon>
    </lineage>
</organism>
<accession>A0AAV6VAE7</accession>
<evidence type="ECO:0000313" key="1">
    <source>
        <dbReference type="EMBL" id="KAG8193725.1"/>
    </source>
</evidence>
<dbReference type="Proteomes" id="UP000827092">
    <property type="component" value="Unassembled WGS sequence"/>
</dbReference>
<evidence type="ECO:0000313" key="2">
    <source>
        <dbReference type="Proteomes" id="UP000827092"/>
    </source>
</evidence>
<comment type="caution">
    <text evidence="1">The sequence shown here is derived from an EMBL/GenBank/DDBJ whole genome shotgun (WGS) entry which is preliminary data.</text>
</comment>
<name>A0AAV6VAE7_9ARAC</name>
<dbReference type="AlphaFoldDB" id="A0AAV6VAE7"/>
<keyword evidence="2" id="KW-1185">Reference proteome</keyword>